<comment type="caution">
    <text evidence="1">The sequence shown here is derived from an EMBL/GenBank/DDBJ whole genome shotgun (WGS) entry which is preliminary data.</text>
</comment>
<keyword evidence="2" id="KW-1185">Reference proteome</keyword>
<dbReference type="Proteomes" id="UP001489719">
    <property type="component" value="Unassembled WGS sequence"/>
</dbReference>
<protein>
    <submittedName>
        <fullName evidence="1">General substrate transporter</fullName>
    </submittedName>
</protein>
<evidence type="ECO:0000313" key="2">
    <source>
        <dbReference type="Proteomes" id="UP001489719"/>
    </source>
</evidence>
<name>A0ACC3TUA1_9ASCO</name>
<gene>
    <name evidence="1" type="ORF">V1517DRAFT_36060</name>
</gene>
<dbReference type="EMBL" id="MU970047">
    <property type="protein sequence ID" value="KAK9324729.1"/>
    <property type="molecule type" value="Genomic_DNA"/>
</dbReference>
<accession>A0ACC3TUA1</accession>
<evidence type="ECO:0000313" key="1">
    <source>
        <dbReference type="EMBL" id="KAK9324729.1"/>
    </source>
</evidence>
<organism evidence="1 2">
    <name type="scientific">Lipomyces orientalis</name>
    <dbReference type="NCBI Taxonomy" id="1233043"/>
    <lineage>
        <taxon>Eukaryota</taxon>
        <taxon>Fungi</taxon>
        <taxon>Dikarya</taxon>
        <taxon>Ascomycota</taxon>
        <taxon>Saccharomycotina</taxon>
        <taxon>Lipomycetes</taxon>
        <taxon>Lipomycetales</taxon>
        <taxon>Lipomycetaceae</taxon>
        <taxon>Lipomyces</taxon>
    </lineage>
</organism>
<proteinExistence type="predicted"/>
<sequence length="522" mass="57620">MVRLLNVYTISAFAALGGALFGFDISSMSGVLGTDQYKNYYGNPLGTRQGGITSAMAAGSLVGALSSSVLGDWLSRKVAIQLGAVLWCVGAILQAASNGVPMLVAGRVVAGLCVGLTSSLVPIYQSEIAPRKIRGRIVSLQQFAITWGIMIQYFVQYGCSFLPSQAAFRLPWAIQAAPGAVLFVGLFWFPRSPRWLASKDRWDEALRVLADLRTATGDINDPLVLAEYKEIEDQIRFEREDEANSYRELFGSKMRGRVLLAMAVQAWSQLVGINVLMYYVVYILDSAGISNTLLASSVQYVVNMVMTVPSILWTDRWGRRPALLLGALSIGFWLFVIGGLLARYGQPNPVADQSYTWVVVDRPVVTRCIQAASYLTVASFAVSWGPVSWMYPAEIMPLRIRAKAVAIATATNWAVNFALGLAVPPVLRTISWRLFFVFAAFNMAACVHVWLAAPETKLRTLEEMDEIFQHGEPLWRTFTGITKTDRLDRLARDIELGHLKIHRSIQVELYDLRTGSVATTVR</sequence>
<reference evidence="2" key="1">
    <citation type="journal article" date="2024" name="Front. Bioeng. Biotechnol.">
        <title>Genome-scale model development and genomic sequencing of the oleaginous clade Lipomyces.</title>
        <authorList>
            <person name="Czajka J.J."/>
            <person name="Han Y."/>
            <person name="Kim J."/>
            <person name="Mondo S.J."/>
            <person name="Hofstad B.A."/>
            <person name="Robles A."/>
            <person name="Haridas S."/>
            <person name="Riley R."/>
            <person name="LaButti K."/>
            <person name="Pangilinan J."/>
            <person name="Andreopoulos W."/>
            <person name="Lipzen A."/>
            <person name="Yan J."/>
            <person name="Wang M."/>
            <person name="Ng V."/>
            <person name="Grigoriev I.V."/>
            <person name="Spatafora J.W."/>
            <person name="Magnuson J.K."/>
            <person name="Baker S.E."/>
            <person name="Pomraning K.R."/>
        </authorList>
    </citation>
    <scope>NUCLEOTIDE SEQUENCE [LARGE SCALE GENOMIC DNA]</scope>
    <source>
        <strain evidence="2">CBS 10300</strain>
    </source>
</reference>